<dbReference type="Pfam" id="PF12710">
    <property type="entry name" value="HAD"/>
    <property type="match status" value="1"/>
</dbReference>
<evidence type="ECO:0008006" key="3">
    <source>
        <dbReference type="Google" id="ProtNLM"/>
    </source>
</evidence>
<gene>
    <name evidence="1" type="ORF">A8135_11035</name>
</gene>
<name>A0ABX2XW07_9GAMM</name>
<reference evidence="1 2" key="1">
    <citation type="submission" date="2016-05" db="EMBL/GenBank/DDBJ databases">
        <authorList>
            <person name="Prochazka B."/>
            <person name="Indra A."/>
            <person name="Hasenberger P."/>
            <person name="Blaschitz M."/>
            <person name="Wagner L."/>
            <person name="Wewalka G."/>
            <person name="Sorschag S."/>
            <person name="Schmid D."/>
            <person name="Ruppitsch W."/>
        </authorList>
    </citation>
    <scope>NUCLEOTIDE SEQUENCE [LARGE SCALE GENOMIC DNA]</scope>
    <source>
        <strain evidence="1 2">974010_12</strain>
    </source>
</reference>
<accession>A0ABX2XW07</accession>
<dbReference type="NCBIfam" id="TIGR01488">
    <property type="entry name" value="HAD-SF-IB"/>
    <property type="match status" value="1"/>
</dbReference>
<dbReference type="InterPro" id="IPR036412">
    <property type="entry name" value="HAD-like_sf"/>
</dbReference>
<dbReference type="InterPro" id="IPR023214">
    <property type="entry name" value="HAD_sf"/>
</dbReference>
<keyword evidence="2" id="KW-1185">Reference proteome</keyword>
<dbReference type="InterPro" id="IPR006385">
    <property type="entry name" value="HAD_hydro_SerB1"/>
</dbReference>
<dbReference type="RefSeq" id="WP_065235511.1">
    <property type="nucleotide sequence ID" value="NZ_CAAAJF010000004.1"/>
</dbReference>
<proteinExistence type="predicted"/>
<dbReference type="Proteomes" id="UP000093336">
    <property type="component" value="Unassembled WGS sequence"/>
</dbReference>
<dbReference type="NCBIfam" id="TIGR01490">
    <property type="entry name" value="HAD-SF-IB-hyp1"/>
    <property type="match status" value="1"/>
</dbReference>
<evidence type="ECO:0000313" key="1">
    <source>
        <dbReference type="EMBL" id="OCH98827.1"/>
    </source>
</evidence>
<organism evidence="1 2">
    <name type="scientific">Legionella jamestowniensis</name>
    <dbReference type="NCBI Taxonomy" id="455"/>
    <lineage>
        <taxon>Bacteria</taxon>
        <taxon>Pseudomonadati</taxon>
        <taxon>Pseudomonadota</taxon>
        <taxon>Gammaproteobacteria</taxon>
        <taxon>Legionellales</taxon>
        <taxon>Legionellaceae</taxon>
        <taxon>Legionella</taxon>
    </lineage>
</organism>
<dbReference type="PANTHER" id="PTHR43344">
    <property type="entry name" value="PHOSPHOSERINE PHOSPHATASE"/>
    <property type="match status" value="1"/>
</dbReference>
<dbReference type="InterPro" id="IPR050582">
    <property type="entry name" value="HAD-like_SerB"/>
</dbReference>
<protein>
    <recommendedName>
        <fullName evidence="3">2-hydroxy-3-keto-5-methylthiopentenyl-1-phosphate phosphatase</fullName>
    </recommendedName>
</protein>
<evidence type="ECO:0000313" key="2">
    <source>
        <dbReference type="Proteomes" id="UP000093336"/>
    </source>
</evidence>
<sequence>MMIKKTIAIFDFDGTLTIGRSSRLLFFKYLVGSSKLLRGLFLEYCQHGLSKIRLLQKNPRGFYLDNLLLTGFTQDELQRQAENFIAKTLINYLRQEALERLFFHQQEGHNCMIVSGALDVYLKPWAKQYNINEVICTELEFDPLTKKCTGRMLNPYCLGQEKVKQFKKLYMNRNDYIIYAYGDSIHDLELLQYADHAFYKRFS</sequence>
<comment type="caution">
    <text evidence="1">The sequence shown here is derived from an EMBL/GenBank/DDBJ whole genome shotgun (WGS) entry which is preliminary data.</text>
</comment>
<dbReference type="Gene3D" id="1.20.1440.100">
    <property type="entry name" value="SG protein - dephosphorylation function"/>
    <property type="match status" value="1"/>
</dbReference>
<dbReference type="EMBL" id="LYOZ01000006">
    <property type="protein sequence ID" value="OCH98827.1"/>
    <property type="molecule type" value="Genomic_DNA"/>
</dbReference>
<dbReference type="Gene3D" id="3.40.50.1000">
    <property type="entry name" value="HAD superfamily/HAD-like"/>
    <property type="match status" value="1"/>
</dbReference>
<dbReference type="SUPFAM" id="SSF56784">
    <property type="entry name" value="HAD-like"/>
    <property type="match status" value="1"/>
</dbReference>